<name>A0AA39UWX0_9AGAR</name>
<proteinExistence type="predicted"/>
<reference evidence="1" key="1">
    <citation type="submission" date="2023-06" db="EMBL/GenBank/DDBJ databases">
        <authorList>
            <consortium name="Lawrence Berkeley National Laboratory"/>
            <person name="Ahrendt S."/>
            <person name="Sahu N."/>
            <person name="Indic B."/>
            <person name="Wong-Bajracharya J."/>
            <person name="Merenyi Z."/>
            <person name="Ke H.-M."/>
            <person name="Monk M."/>
            <person name="Kocsube S."/>
            <person name="Drula E."/>
            <person name="Lipzen A."/>
            <person name="Balint B."/>
            <person name="Henrissat B."/>
            <person name="Andreopoulos B."/>
            <person name="Martin F.M."/>
            <person name="Harder C.B."/>
            <person name="Rigling D."/>
            <person name="Ford K.L."/>
            <person name="Foster G.D."/>
            <person name="Pangilinan J."/>
            <person name="Papanicolaou A."/>
            <person name="Barry K."/>
            <person name="LaButti K."/>
            <person name="Viragh M."/>
            <person name="Koriabine M."/>
            <person name="Yan M."/>
            <person name="Riley R."/>
            <person name="Champramary S."/>
            <person name="Plett K.L."/>
            <person name="Tsai I.J."/>
            <person name="Slot J."/>
            <person name="Sipos G."/>
            <person name="Plett J."/>
            <person name="Nagy L.G."/>
            <person name="Grigoriev I.V."/>
        </authorList>
    </citation>
    <scope>NUCLEOTIDE SEQUENCE</scope>
    <source>
        <strain evidence="1">HWK02</strain>
    </source>
</reference>
<dbReference type="Proteomes" id="UP001175228">
    <property type="component" value="Unassembled WGS sequence"/>
</dbReference>
<gene>
    <name evidence="1" type="ORF">EDD18DRAFT_1102056</name>
</gene>
<protein>
    <submittedName>
        <fullName evidence="1">Uncharacterized protein</fullName>
    </submittedName>
</protein>
<comment type="caution">
    <text evidence="1">The sequence shown here is derived from an EMBL/GenBank/DDBJ whole genome shotgun (WGS) entry which is preliminary data.</text>
</comment>
<accession>A0AA39UWX0</accession>
<organism evidence="1 2">
    <name type="scientific">Armillaria luteobubalina</name>
    <dbReference type="NCBI Taxonomy" id="153913"/>
    <lineage>
        <taxon>Eukaryota</taxon>
        <taxon>Fungi</taxon>
        <taxon>Dikarya</taxon>
        <taxon>Basidiomycota</taxon>
        <taxon>Agaricomycotina</taxon>
        <taxon>Agaricomycetes</taxon>
        <taxon>Agaricomycetidae</taxon>
        <taxon>Agaricales</taxon>
        <taxon>Marasmiineae</taxon>
        <taxon>Physalacriaceae</taxon>
        <taxon>Armillaria</taxon>
    </lineage>
</organism>
<dbReference type="EMBL" id="JAUEPU010000007">
    <property type="protein sequence ID" value="KAK0501104.1"/>
    <property type="molecule type" value="Genomic_DNA"/>
</dbReference>
<evidence type="ECO:0000313" key="1">
    <source>
        <dbReference type="EMBL" id="KAK0501104.1"/>
    </source>
</evidence>
<keyword evidence="2" id="KW-1185">Reference proteome</keyword>
<sequence length="359" mass="40547">MVVAAIPLHSAYILVNPKTVISPDSNTVVIVSSLVVYKTKFEPTKNTKGENRIWSDRYLYCRRFGRPIRPAEVAGEPTRIRPGGFSPSVVLVGSNAVISIGGELPVVTVLLAGLITGGGFGAGLAYKFKDVIELILIESISKQLGSELLVAGPELALRLQTFPPTLYEILQSCDEFVAFFWLDYCWVSRNFHSTIENVFVAKKSARSRTIQTTELEFSRLDHSSRAIYTYRKIDEGFQEENCIVQDQWRDDISYKTMPDFIKSNAECVRMRTRVPAQMGFARTCFMREGTCLVKITKGINKFHHMDNLVSLPLTQYCLLADIFEMGRQQKAQRNEYNIGLCARANNELMKGRMKWQDAS</sequence>
<evidence type="ECO:0000313" key="2">
    <source>
        <dbReference type="Proteomes" id="UP001175228"/>
    </source>
</evidence>
<dbReference type="AlphaFoldDB" id="A0AA39UWX0"/>